<dbReference type="Proteomes" id="UP000010366">
    <property type="component" value="Chromosome"/>
</dbReference>
<evidence type="ECO:0000313" key="2">
    <source>
        <dbReference type="Proteomes" id="UP000010366"/>
    </source>
</evidence>
<protein>
    <submittedName>
        <fullName evidence="1">Uncharacterized protein</fullName>
    </submittedName>
</protein>
<keyword evidence="2" id="KW-1185">Reference proteome</keyword>
<dbReference type="KEGG" id="cmp:Cha6605_5477"/>
<proteinExistence type="predicted"/>
<name>K9UNI0_CHAP6</name>
<accession>K9UNI0</accession>
<gene>
    <name evidence="1" type="ORF">Cha6605_5477</name>
</gene>
<organism evidence="1 2">
    <name type="scientific">Chamaesiphon minutus (strain ATCC 27169 / PCC 6605)</name>
    <dbReference type="NCBI Taxonomy" id="1173020"/>
    <lineage>
        <taxon>Bacteria</taxon>
        <taxon>Bacillati</taxon>
        <taxon>Cyanobacteriota</taxon>
        <taxon>Cyanophyceae</taxon>
        <taxon>Gomontiellales</taxon>
        <taxon>Chamaesiphonaceae</taxon>
        <taxon>Chamaesiphon</taxon>
    </lineage>
</organism>
<dbReference type="STRING" id="1173020.Cha6605_5477"/>
<dbReference type="HOGENOM" id="CLU_2599628_0_0_3"/>
<reference evidence="1 2" key="1">
    <citation type="submission" date="2012-05" db="EMBL/GenBank/DDBJ databases">
        <title>Finished chromosome of genome of Chamaesiphon sp. PCC 6605.</title>
        <authorList>
            <consortium name="US DOE Joint Genome Institute"/>
            <person name="Gugger M."/>
            <person name="Coursin T."/>
            <person name="Rippka R."/>
            <person name="Tandeau De Marsac N."/>
            <person name="Huntemann M."/>
            <person name="Wei C.-L."/>
            <person name="Han J."/>
            <person name="Detter J.C."/>
            <person name="Han C."/>
            <person name="Tapia R."/>
            <person name="Chen A."/>
            <person name="Kyrpides N."/>
            <person name="Mavromatis K."/>
            <person name="Markowitz V."/>
            <person name="Szeto E."/>
            <person name="Ivanova N."/>
            <person name="Pagani I."/>
            <person name="Pati A."/>
            <person name="Goodwin L."/>
            <person name="Nordberg H.P."/>
            <person name="Cantor M.N."/>
            <person name="Hua S.X."/>
            <person name="Woyke T."/>
            <person name="Kerfeld C.A."/>
        </authorList>
    </citation>
    <scope>NUCLEOTIDE SEQUENCE [LARGE SCALE GENOMIC DNA]</scope>
    <source>
        <strain evidence="2">ATCC 27169 / PCC 6605</strain>
    </source>
</reference>
<sequence length="79" mass="9392">MGSRWISVSSHFYRRWRSLIMTNFKLSTQTLAVVAKFITIEEAWIFLTDFEINLSFATICSQNLDIFELVSYPIDFFHF</sequence>
<dbReference type="AlphaFoldDB" id="K9UNI0"/>
<dbReference type="EMBL" id="CP003600">
    <property type="protein sequence ID" value="AFY96360.1"/>
    <property type="molecule type" value="Genomic_DNA"/>
</dbReference>
<evidence type="ECO:0000313" key="1">
    <source>
        <dbReference type="EMBL" id="AFY96360.1"/>
    </source>
</evidence>